<gene>
    <name evidence="3" type="ORF">CQ12_10450</name>
</gene>
<evidence type="ECO:0000313" key="3">
    <source>
        <dbReference type="EMBL" id="KRR10471.1"/>
    </source>
</evidence>
<dbReference type="RefSeq" id="WP_057835078.1">
    <property type="nucleotide sequence ID" value="NZ_LLXZ01000059.1"/>
</dbReference>
<organism evidence="3 4">
    <name type="scientific">Bradyrhizobium jicamae</name>
    <dbReference type="NCBI Taxonomy" id="280332"/>
    <lineage>
        <taxon>Bacteria</taxon>
        <taxon>Pseudomonadati</taxon>
        <taxon>Pseudomonadota</taxon>
        <taxon>Alphaproteobacteria</taxon>
        <taxon>Hyphomicrobiales</taxon>
        <taxon>Nitrobacteraceae</taxon>
        <taxon>Bradyrhizobium</taxon>
    </lineage>
</organism>
<evidence type="ECO:0000256" key="2">
    <source>
        <dbReference type="SAM" id="SignalP"/>
    </source>
</evidence>
<evidence type="ECO:0000256" key="1">
    <source>
        <dbReference type="SAM" id="MobiDB-lite"/>
    </source>
</evidence>
<feature type="region of interest" description="Disordered" evidence="1">
    <location>
        <begin position="33"/>
        <end position="62"/>
    </location>
</feature>
<protein>
    <submittedName>
        <fullName evidence="3">Uncharacterized protein</fullName>
    </submittedName>
</protein>
<sequence>MRNAAIPVVVGIALASGIAWAQGAEDPAAQLRDCGPMEGSERPECPDKASPTAAPVQQSVSKGDSWILSQTTSPVDYSPVATATTLSQDGAIESAMKLSVRCRKGQTELVVAGPGISGRGNDYAISYRINDGQPVQIAAAPPASGAGVAFGGDVIRLLQSLPDAGSLSVHLAHRTGAAVDGTFSLGGWEAVRTKMIVACKWSHPAAKPNG</sequence>
<evidence type="ECO:0000313" key="4">
    <source>
        <dbReference type="Proteomes" id="UP000050863"/>
    </source>
</evidence>
<proteinExistence type="predicted"/>
<name>A0A0R3LR71_9BRAD</name>
<accession>A0A0R3LR71</accession>
<dbReference type="AlphaFoldDB" id="A0A0R3LR71"/>
<keyword evidence="4" id="KW-1185">Reference proteome</keyword>
<feature type="chain" id="PRO_5006443338" evidence="2">
    <location>
        <begin position="22"/>
        <end position="210"/>
    </location>
</feature>
<reference evidence="3 4" key="1">
    <citation type="submission" date="2014-03" db="EMBL/GenBank/DDBJ databases">
        <title>Bradyrhizobium valentinum sp. nov., isolated from effective nodules of Lupinus mariae-josephae, a lupine endemic of basic-lime soils in Eastern Spain.</title>
        <authorList>
            <person name="Duran D."/>
            <person name="Rey L."/>
            <person name="Navarro A."/>
            <person name="Busquets A."/>
            <person name="Imperial J."/>
            <person name="Ruiz-Argueso T."/>
        </authorList>
    </citation>
    <scope>NUCLEOTIDE SEQUENCE [LARGE SCALE GENOMIC DNA]</scope>
    <source>
        <strain evidence="3 4">PAC68</strain>
    </source>
</reference>
<comment type="caution">
    <text evidence="3">The sequence shown here is derived from an EMBL/GenBank/DDBJ whole genome shotgun (WGS) entry which is preliminary data.</text>
</comment>
<feature type="signal peptide" evidence="2">
    <location>
        <begin position="1"/>
        <end position="21"/>
    </location>
</feature>
<dbReference type="EMBL" id="LLXZ01000059">
    <property type="protein sequence ID" value="KRR10471.1"/>
    <property type="molecule type" value="Genomic_DNA"/>
</dbReference>
<keyword evidence="2" id="KW-0732">Signal</keyword>
<dbReference type="STRING" id="280332.CQ12_10450"/>
<dbReference type="Proteomes" id="UP000050863">
    <property type="component" value="Unassembled WGS sequence"/>
</dbReference>